<sequence>MEGLSLHPKGAAALLHRKGESPLRLNTKRGLMPRMEGSHCNRRELRLCCTGRESPPCDDVSGVEPPLQSKGAVALLHREGEPRPPLSTQRNSNDRRRAHTATEGSHGSAAPGGEAPLNAE</sequence>
<evidence type="ECO:0000313" key="3">
    <source>
        <dbReference type="Proteomes" id="UP000290572"/>
    </source>
</evidence>
<organism evidence="2 3">
    <name type="scientific">Labeo rohita</name>
    <name type="common">Indian major carp</name>
    <name type="synonym">Cyprinus rohita</name>
    <dbReference type="NCBI Taxonomy" id="84645"/>
    <lineage>
        <taxon>Eukaryota</taxon>
        <taxon>Metazoa</taxon>
        <taxon>Chordata</taxon>
        <taxon>Craniata</taxon>
        <taxon>Vertebrata</taxon>
        <taxon>Euteleostomi</taxon>
        <taxon>Actinopterygii</taxon>
        <taxon>Neopterygii</taxon>
        <taxon>Teleostei</taxon>
        <taxon>Ostariophysi</taxon>
        <taxon>Cypriniformes</taxon>
        <taxon>Cyprinidae</taxon>
        <taxon>Labeoninae</taxon>
        <taxon>Labeonini</taxon>
        <taxon>Labeo</taxon>
    </lineage>
</organism>
<protein>
    <submittedName>
        <fullName evidence="2">Uncharacterized protein</fullName>
    </submittedName>
</protein>
<evidence type="ECO:0000313" key="2">
    <source>
        <dbReference type="EMBL" id="RXN26148.1"/>
    </source>
</evidence>
<keyword evidence="3" id="KW-1185">Reference proteome</keyword>
<comment type="caution">
    <text evidence="2">The sequence shown here is derived from an EMBL/GenBank/DDBJ whole genome shotgun (WGS) entry which is preliminary data.</text>
</comment>
<dbReference type="EMBL" id="QBIY01012243">
    <property type="protein sequence ID" value="RXN26148.1"/>
    <property type="molecule type" value="Genomic_DNA"/>
</dbReference>
<dbReference type="Proteomes" id="UP000290572">
    <property type="component" value="Unassembled WGS sequence"/>
</dbReference>
<proteinExistence type="predicted"/>
<name>A0A498MW84_LABRO</name>
<feature type="region of interest" description="Disordered" evidence="1">
    <location>
        <begin position="74"/>
        <end position="120"/>
    </location>
</feature>
<dbReference type="AlphaFoldDB" id="A0A498MW84"/>
<reference evidence="2 3" key="1">
    <citation type="submission" date="2018-03" db="EMBL/GenBank/DDBJ databases">
        <title>Draft genome sequence of Rohu Carp (Labeo rohita).</title>
        <authorList>
            <person name="Das P."/>
            <person name="Kushwaha B."/>
            <person name="Joshi C.G."/>
            <person name="Kumar D."/>
            <person name="Nagpure N.S."/>
            <person name="Sahoo L."/>
            <person name="Das S.P."/>
            <person name="Bit A."/>
            <person name="Patnaik S."/>
            <person name="Meher P.K."/>
            <person name="Jayasankar P."/>
            <person name="Koringa P.G."/>
            <person name="Patel N.V."/>
            <person name="Hinsu A.T."/>
            <person name="Kumar R."/>
            <person name="Pandey M."/>
            <person name="Agarwal S."/>
            <person name="Srivastava S."/>
            <person name="Singh M."/>
            <person name="Iquebal M.A."/>
            <person name="Jaiswal S."/>
            <person name="Angadi U.B."/>
            <person name="Kumar N."/>
            <person name="Raza M."/>
            <person name="Shah T.M."/>
            <person name="Rai A."/>
            <person name="Jena J.K."/>
        </authorList>
    </citation>
    <scope>NUCLEOTIDE SEQUENCE [LARGE SCALE GENOMIC DNA]</scope>
    <source>
        <strain evidence="2">DASCIFA01</strain>
        <tissue evidence="2">Testis</tissue>
    </source>
</reference>
<accession>A0A498MW84</accession>
<gene>
    <name evidence="2" type="ORF">ROHU_021082</name>
</gene>
<evidence type="ECO:0000256" key="1">
    <source>
        <dbReference type="SAM" id="MobiDB-lite"/>
    </source>
</evidence>